<dbReference type="EMBL" id="JAVXUP010000529">
    <property type="protein sequence ID" value="KAK3025808.1"/>
    <property type="molecule type" value="Genomic_DNA"/>
</dbReference>
<dbReference type="AlphaFoldDB" id="A0AA88WIG6"/>
<gene>
    <name evidence="1" type="ORF">RJ639_040714</name>
</gene>
<name>A0AA88WIG6_9ASTE</name>
<evidence type="ECO:0000313" key="2">
    <source>
        <dbReference type="Proteomes" id="UP001188597"/>
    </source>
</evidence>
<dbReference type="Proteomes" id="UP001188597">
    <property type="component" value="Unassembled WGS sequence"/>
</dbReference>
<keyword evidence="2" id="KW-1185">Reference proteome</keyword>
<evidence type="ECO:0000313" key="1">
    <source>
        <dbReference type="EMBL" id="KAK3025808.1"/>
    </source>
</evidence>
<dbReference type="Pfam" id="PF14223">
    <property type="entry name" value="Retrotran_gag_2"/>
    <property type="match status" value="1"/>
</dbReference>
<protein>
    <submittedName>
        <fullName evidence="1">Uncharacterized protein</fullName>
    </submittedName>
</protein>
<dbReference type="PANTHER" id="PTHR35121">
    <property type="entry name" value="HOMEODOMAIN PROTEIN 8, PUTATIVE-RELATED"/>
    <property type="match status" value="1"/>
</dbReference>
<proteinExistence type="predicted"/>
<reference evidence="1" key="1">
    <citation type="submission" date="2022-12" db="EMBL/GenBank/DDBJ databases">
        <title>Draft genome assemblies for two species of Escallonia (Escalloniales).</title>
        <authorList>
            <person name="Chanderbali A."/>
            <person name="Dervinis C."/>
            <person name="Anghel I."/>
            <person name="Soltis D."/>
            <person name="Soltis P."/>
            <person name="Zapata F."/>
        </authorList>
    </citation>
    <scope>NUCLEOTIDE SEQUENCE</scope>
    <source>
        <strain evidence="1">UCBG64.0493</strain>
        <tissue evidence="1">Leaf</tissue>
    </source>
</reference>
<accession>A0AA88WIG6</accession>
<comment type="caution">
    <text evidence="1">The sequence shown here is derived from an EMBL/GenBank/DDBJ whole genome shotgun (WGS) entry which is preliminary data.</text>
</comment>
<dbReference type="PANTHER" id="PTHR35121:SF4">
    <property type="entry name" value="SWIM-TYPE DOMAIN-CONTAINING PROTEIN"/>
    <property type="match status" value="1"/>
</dbReference>
<organism evidence="1 2">
    <name type="scientific">Escallonia herrerae</name>
    <dbReference type="NCBI Taxonomy" id="1293975"/>
    <lineage>
        <taxon>Eukaryota</taxon>
        <taxon>Viridiplantae</taxon>
        <taxon>Streptophyta</taxon>
        <taxon>Embryophyta</taxon>
        <taxon>Tracheophyta</taxon>
        <taxon>Spermatophyta</taxon>
        <taxon>Magnoliopsida</taxon>
        <taxon>eudicotyledons</taxon>
        <taxon>Gunneridae</taxon>
        <taxon>Pentapetalae</taxon>
        <taxon>asterids</taxon>
        <taxon>campanulids</taxon>
        <taxon>Escalloniales</taxon>
        <taxon>Escalloniaceae</taxon>
        <taxon>Escallonia</taxon>
    </lineage>
</organism>
<sequence length="364" mass="41902">MSTAAAEMMLQCVLGETLSVHDMDIERRPYHKNCSCALHKSKREQSTACSHHGNIFFPKKQNWNDSSLSKAASKDDANSVQYRDGYFVLTGRLEDEEAKREESHIGNWKMKVYYVIVNPRPPEPGENEEESVAKTRERLRWDQDDEICRGHILNGMSNTLFDTYHTVKTAKELWNQFERRYITEDATSKRNSLKHRKEDINLDELGTHLRIEEDLRKEEKSKSEGLVQISPAVSSAQNRFFERKTEVECSCQQLEDSSESYSLPQGQHAKCDIVEKFIETSWGINTAELEGNMLQSKRVFQNIATTHHIRGPRLANILKTTRNGEAEEAAWRAKLATLKLPSNTDEQNLQSSDGARKFFFKPDK</sequence>